<evidence type="ECO:0000313" key="3">
    <source>
        <dbReference type="Proteomes" id="UP000036097"/>
    </source>
</evidence>
<dbReference type="AlphaFoldDB" id="A0A0J1GZW1"/>
<dbReference type="EMBL" id="LDOT01000015">
    <property type="protein sequence ID" value="KLV05171.1"/>
    <property type="molecule type" value="Genomic_DNA"/>
</dbReference>
<proteinExistence type="predicted"/>
<evidence type="ECO:0000256" key="1">
    <source>
        <dbReference type="SAM" id="Phobius"/>
    </source>
</evidence>
<accession>A0A0J1GZW1</accession>
<keyword evidence="3" id="KW-1185">Reference proteome</keyword>
<feature type="transmembrane region" description="Helical" evidence="1">
    <location>
        <begin position="53"/>
        <end position="70"/>
    </location>
</feature>
<evidence type="ECO:0000313" key="2">
    <source>
        <dbReference type="EMBL" id="KLV05171.1"/>
    </source>
</evidence>
<reference evidence="2 3" key="1">
    <citation type="submission" date="2015-05" db="EMBL/GenBank/DDBJ databases">
        <title>Photobacterium galathea sp. nov.</title>
        <authorList>
            <person name="Machado H."/>
            <person name="Gram L."/>
        </authorList>
    </citation>
    <scope>NUCLEOTIDE SEQUENCE [LARGE SCALE GENOMIC DNA]</scope>
    <source>
        <strain evidence="2 3">CGMCC 1.12159</strain>
    </source>
</reference>
<keyword evidence="1" id="KW-0472">Membrane</keyword>
<sequence length="76" mass="9053">MLKTYLSNTKTLLFEFIKYYLAAILVIGLNGELFNIAMRYWSENQMSFYGDGLWQITLFLAFFVTCYVMFNKYCPE</sequence>
<name>A0A0J1GZW1_9GAMM</name>
<dbReference type="PATRIC" id="fig|1195763.3.peg.2606"/>
<keyword evidence="1" id="KW-0812">Transmembrane</keyword>
<keyword evidence="1" id="KW-1133">Transmembrane helix</keyword>
<comment type="caution">
    <text evidence="2">The sequence shown here is derived from an EMBL/GenBank/DDBJ whole genome shotgun (WGS) entry which is preliminary data.</text>
</comment>
<organism evidence="2 3">
    <name type="scientific">Photobacterium aquae</name>
    <dbReference type="NCBI Taxonomy" id="1195763"/>
    <lineage>
        <taxon>Bacteria</taxon>
        <taxon>Pseudomonadati</taxon>
        <taxon>Pseudomonadota</taxon>
        <taxon>Gammaproteobacteria</taxon>
        <taxon>Vibrionales</taxon>
        <taxon>Vibrionaceae</taxon>
        <taxon>Photobacterium</taxon>
    </lineage>
</organism>
<gene>
    <name evidence="2" type="ORF">ABT56_12350</name>
</gene>
<feature type="transmembrane region" description="Helical" evidence="1">
    <location>
        <begin position="20"/>
        <end position="41"/>
    </location>
</feature>
<dbReference type="Proteomes" id="UP000036097">
    <property type="component" value="Unassembled WGS sequence"/>
</dbReference>
<protein>
    <submittedName>
        <fullName evidence="2">Membrane protein</fullName>
    </submittedName>
</protein>